<reference evidence="2 3" key="1">
    <citation type="journal article" date="2016" name="Genome Biol. Evol.">
        <title>Gene Family Evolution Reflects Adaptation to Soil Environmental Stressors in the Genome of the Collembolan Orchesella cincta.</title>
        <authorList>
            <person name="Faddeeva-Vakhrusheva A."/>
            <person name="Derks M.F."/>
            <person name="Anvar S.Y."/>
            <person name="Agamennone V."/>
            <person name="Suring W."/>
            <person name="Smit S."/>
            <person name="van Straalen N.M."/>
            <person name="Roelofs D."/>
        </authorList>
    </citation>
    <scope>NUCLEOTIDE SEQUENCE [LARGE SCALE GENOMIC DNA]</scope>
    <source>
        <tissue evidence="2">Mixed pool</tissue>
    </source>
</reference>
<dbReference type="InterPro" id="IPR016024">
    <property type="entry name" value="ARM-type_fold"/>
</dbReference>
<dbReference type="PANTHER" id="PTHR13371">
    <property type="entry name" value="GLYCINE-, GLUTAMATE-, THIENYLCYCLOHEXYLPIPERIDINE-BINDING PROTEIN"/>
    <property type="match status" value="1"/>
</dbReference>
<accession>A0A1D2N8X7</accession>
<dbReference type="OMA" id="CAGCIRP"/>
<dbReference type="Gene3D" id="1.25.10.10">
    <property type="entry name" value="Leucine-rich Repeat Variant"/>
    <property type="match status" value="1"/>
</dbReference>
<dbReference type="PANTHER" id="PTHR13371:SF0">
    <property type="entry name" value="CENTROSOMAL PROTEIN OF 104 KDA"/>
    <property type="match status" value="1"/>
</dbReference>
<feature type="region of interest" description="Disordered" evidence="1">
    <location>
        <begin position="1"/>
        <end position="23"/>
    </location>
</feature>
<sequence length="323" mass="36635">KRRPVTSVERIKEPKEDSYTSPSAPCAGCIRPSNMSERARRYAALPIQVFGDALVEKMFSKNFAVKEDGLRCLHKMLSDYKRGDKKTDPPSKIFRAASLLLQRTIKDTIFSVFNLTIQTLVYLMDDFTRKHRLPASELSQGLERILPELLSKSGDTALGKNKVATESILKLQSCQHIRVLHVISSNLTKPFDIPVHPRLAQSKAEMVEELLTNYGLSSEKHSGLTARDFVEFGVSALNQPSESVRRVAERIIISLYHTHPKLVRQNLPLEEDISPKNVQYRQLFQQFDKIDKERKDGGVVMTSIIKESKSTHQMTSSVYIPKI</sequence>
<gene>
    <name evidence="2" type="ORF">Ocin01_04968</name>
</gene>
<dbReference type="GO" id="GO:0005929">
    <property type="term" value="C:cilium"/>
    <property type="evidence" value="ECO:0007669"/>
    <property type="project" value="TreeGrafter"/>
</dbReference>
<organism evidence="2 3">
    <name type="scientific">Orchesella cincta</name>
    <name type="common">Springtail</name>
    <name type="synonym">Podura cincta</name>
    <dbReference type="NCBI Taxonomy" id="48709"/>
    <lineage>
        <taxon>Eukaryota</taxon>
        <taxon>Metazoa</taxon>
        <taxon>Ecdysozoa</taxon>
        <taxon>Arthropoda</taxon>
        <taxon>Hexapoda</taxon>
        <taxon>Collembola</taxon>
        <taxon>Entomobryomorpha</taxon>
        <taxon>Entomobryoidea</taxon>
        <taxon>Orchesellidae</taxon>
        <taxon>Orchesellinae</taxon>
        <taxon>Orchesella</taxon>
    </lineage>
</organism>
<dbReference type="AlphaFoldDB" id="A0A1D2N8X7"/>
<dbReference type="EMBL" id="LJIJ01000142">
    <property type="protein sequence ID" value="ODN01712.1"/>
    <property type="molecule type" value="Genomic_DNA"/>
</dbReference>
<dbReference type="SUPFAM" id="SSF48371">
    <property type="entry name" value="ARM repeat"/>
    <property type="match status" value="1"/>
</dbReference>
<dbReference type="InterPro" id="IPR052607">
    <property type="entry name" value="CEP104-like"/>
</dbReference>
<proteinExistence type="predicted"/>
<evidence type="ECO:0000313" key="3">
    <source>
        <dbReference type="Proteomes" id="UP000094527"/>
    </source>
</evidence>
<feature type="compositionally biased region" description="Basic and acidic residues" evidence="1">
    <location>
        <begin position="9"/>
        <end position="18"/>
    </location>
</feature>
<evidence type="ECO:0000256" key="1">
    <source>
        <dbReference type="SAM" id="MobiDB-lite"/>
    </source>
</evidence>
<comment type="caution">
    <text evidence="2">The sequence shown here is derived from an EMBL/GenBank/DDBJ whole genome shotgun (WGS) entry which is preliminary data.</text>
</comment>
<keyword evidence="3" id="KW-1185">Reference proteome</keyword>
<protein>
    <submittedName>
        <fullName evidence="2">Uncharacterized protein</fullName>
    </submittedName>
</protein>
<feature type="non-terminal residue" evidence="2">
    <location>
        <position position="1"/>
    </location>
</feature>
<dbReference type="STRING" id="48709.A0A1D2N8X7"/>
<dbReference type="Proteomes" id="UP000094527">
    <property type="component" value="Unassembled WGS sequence"/>
</dbReference>
<dbReference type="InterPro" id="IPR011989">
    <property type="entry name" value="ARM-like"/>
</dbReference>
<evidence type="ECO:0000313" key="2">
    <source>
        <dbReference type="EMBL" id="ODN01712.1"/>
    </source>
</evidence>
<dbReference type="Pfam" id="PF21040">
    <property type="entry name" value="CEP104-like_TOG"/>
    <property type="match status" value="1"/>
</dbReference>
<name>A0A1D2N8X7_ORCCI</name>
<dbReference type="OrthoDB" id="66599at2759"/>